<dbReference type="GO" id="GO:0004061">
    <property type="term" value="F:arylformamidase activity"/>
    <property type="evidence" value="ECO:0007669"/>
    <property type="project" value="InterPro"/>
</dbReference>
<reference evidence="2 3" key="1">
    <citation type="submission" date="2016-04" db="EMBL/GenBank/DDBJ databases">
        <title>A degradative enzymes factory behind the ericoid mycorrhizal symbiosis.</title>
        <authorList>
            <consortium name="DOE Joint Genome Institute"/>
            <person name="Martino E."/>
            <person name="Morin E."/>
            <person name="Grelet G."/>
            <person name="Kuo A."/>
            <person name="Kohler A."/>
            <person name="Daghino S."/>
            <person name="Barry K."/>
            <person name="Choi C."/>
            <person name="Cichocki N."/>
            <person name="Clum A."/>
            <person name="Copeland A."/>
            <person name="Hainaut M."/>
            <person name="Haridas S."/>
            <person name="Labutti K."/>
            <person name="Lindquist E."/>
            <person name="Lipzen A."/>
            <person name="Khouja H.-R."/>
            <person name="Murat C."/>
            <person name="Ohm R."/>
            <person name="Olson A."/>
            <person name="Spatafora J."/>
            <person name="Veneault-Fourrey C."/>
            <person name="Henrissat B."/>
            <person name="Grigoriev I."/>
            <person name="Martin F."/>
            <person name="Perotto S."/>
        </authorList>
    </citation>
    <scope>NUCLEOTIDE SEQUENCE [LARGE SCALE GENOMIC DNA]</scope>
    <source>
        <strain evidence="2 3">F</strain>
    </source>
</reference>
<dbReference type="EMBL" id="KZ613942">
    <property type="protein sequence ID" value="PMD43102.1"/>
    <property type="molecule type" value="Genomic_DNA"/>
</dbReference>
<dbReference type="STRING" id="1149755.A0A2J6RX76"/>
<dbReference type="Pfam" id="PF04199">
    <property type="entry name" value="Cyclase"/>
    <property type="match status" value="1"/>
</dbReference>
<proteinExistence type="inferred from homology"/>
<dbReference type="SUPFAM" id="SSF102198">
    <property type="entry name" value="Putative cyclase"/>
    <property type="match status" value="1"/>
</dbReference>
<keyword evidence="3" id="KW-1185">Reference proteome</keyword>
<sequence length="325" mass="35886">MSLIPLPSFADLPLRIGDPPNSAWGLWTEHGFDDQLGALNYLTDDLAKKTIQEEVKTGKRVGLNLALDFINPPLLGRVGFSKQIIRKDPRVINDDVITFNTQGSSQWDSFRHFAYQKQAKFYNGVTQEHIHGDEAANSVNGIGAWAPRCIAGRAVLIDYASFAQKNGIEYDALGRHGIPLTDILTIAKESNISFHPGDIFMLRTGFVAAYKAAPKEKKQELADKKPPQFCGLGQSKETIMWLWERQFAAVAADAPAFECSPALDPEWHLHPILLAGWGTPIGELFDLEELSKTCKELGRWSFFVSSAPLNYAGAVASPPNAIAFF</sequence>
<dbReference type="Gene3D" id="3.50.30.50">
    <property type="entry name" value="Putative cyclase"/>
    <property type="match status" value="1"/>
</dbReference>
<dbReference type="OrthoDB" id="5396at2759"/>
<evidence type="ECO:0000313" key="3">
    <source>
        <dbReference type="Proteomes" id="UP000235786"/>
    </source>
</evidence>
<dbReference type="GO" id="GO:0019441">
    <property type="term" value="P:L-tryptophan catabolic process to kynurenine"/>
    <property type="evidence" value="ECO:0007669"/>
    <property type="project" value="InterPro"/>
</dbReference>
<gene>
    <name evidence="2" type="ORF">L207DRAFT_563864</name>
</gene>
<dbReference type="PANTHER" id="PTHR34861:SF11">
    <property type="entry name" value="CYCLASE"/>
    <property type="match status" value="1"/>
</dbReference>
<evidence type="ECO:0008006" key="4">
    <source>
        <dbReference type="Google" id="ProtNLM"/>
    </source>
</evidence>
<dbReference type="Proteomes" id="UP000235786">
    <property type="component" value="Unassembled WGS sequence"/>
</dbReference>
<protein>
    <recommendedName>
        <fullName evidence="4">Cyclase</fullName>
    </recommendedName>
</protein>
<dbReference type="InterPro" id="IPR037175">
    <property type="entry name" value="KFase_sf"/>
</dbReference>
<name>A0A2J6RX76_HYAVF</name>
<accession>A0A2J6RX76</accession>
<evidence type="ECO:0000313" key="2">
    <source>
        <dbReference type="EMBL" id="PMD43102.1"/>
    </source>
</evidence>
<dbReference type="PANTHER" id="PTHR34861">
    <property type="match status" value="1"/>
</dbReference>
<dbReference type="InterPro" id="IPR007325">
    <property type="entry name" value="KFase/CYL"/>
</dbReference>
<organism evidence="2 3">
    <name type="scientific">Hyaloscypha variabilis (strain UAMH 11265 / GT02V1 / F)</name>
    <name type="common">Meliniomyces variabilis</name>
    <dbReference type="NCBI Taxonomy" id="1149755"/>
    <lineage>
        <taxon>Eukaryota</taxon>
        <taxon>Fungi</taxon>
        <taxon>Dikarya</taxon>
        <taxon>Ascomycota</taxon>
        <taxon>Pezizomycotina</taxon>
        <taxon>Leotiomycetes</taxon>
        <taxon>Helotiales</taxon>
        <taxon>Hyaloscyphaceae</taxon>
        <taxon>Hyaloscypha</taxon>
        <taxon>Hyaloscypha variabilis</taxon>
    </lineage>
</organism>
<comment type="similarity">
    <text evidence="1">Belongs to the Cyclase 1 superfamily.</text>
</comment>
<dbReference type="AlphaFoldDB" id="A0A2J6RX76"/>
<evidence type="ECO:0000256" key="1">
    <source>
        <dbReference type="ARBA" id="ARBA00007865"/>
    </source>
</evidence>